<feature type="compositionally biased region" description="Low complexity" evidence="1">
    <location>
        <begin position="24"/>
        <end position="39"/>
    </location>
</feature>
<name>A0AAV7VVE7_PLEWA</name>
<dbReference type="Proteomes" id="UP001066276">
    <property type="component" value="Chromosome 2_1"/>
</dbReference>
<feature type="compositionally biased region" description="Low complexity" evidence="1">
    <location>
        <begin position="1"/>
        <end position="17"/>
    </location>
</feature>
<organism evidence="2 3">
    <name type="scientific">Pleurodeles waltl</name>
    <name type="common">Iberian ribbed newt</name>
    <dbReference type="NCBI Taxonomy" id="8319"/>
    <lineage>
        <taxon>Eukaryota</taxon>
        <taxon>Metazoa</taxon>
        <taxon>Chordata</taxon>
        <taxon>Craniata</taxon>
        <taxon>Vertebrata</taxon>
        <taxon>Euteleostomi</taxon>
        <taxon>Amphibia</taxon>
        <taxon>Batrachia</taxon>
        <taxon>Caudata</taxon>
        <taxon>Salamandroidea</taxon>
        <taxon>Salamandridae</taxon>
        <taxon>Pleurodelinae</taxon>
        <taxon>Pleurodeles</taxon>
    </lineage>
</organism>
<proteinExistence type="predicted"/>
<comment type="caution">
    <text evidence="2">The sequence shown here is derived from an EMBL/GenBank/DDBJ whole genome shotgun (WGS) entry which is preliminary data.</text>
</comment>
<gene>
    <name evidence="2" type="ORF">NDU88_008008</name>
</gene>
<feature type="region of interest" description="Disordered" evidence="1">
    <location>
        <begin position="107"/>
        <end position="133"/>
    </location>
</feature>
<sequence>METQGAHGPAHGPIGAGRQTSVKQQGGRQRSVRRVPPVRLMEKEGLRGPRGIEVWSAEGASVVKLVQEEEGGSPQALGSEDWGKGEWQQDMVDLRVPIAKKWPTMLQWSSSEDEEEQEGGEGWGGLAAKVDGP</sequence>
<evidence type="ECO:0000256" key="1">
    <source>
        <dbReference type="SAM" id="MobiDB-lite"/>
    </source>
</evidence>
<evidence type="ECO:0000313" key="3">
    <source>
        <dbReference type="Proteomes" id="UP001066276"/>
    </source>
</evidence>
<reference evidence="2" key="1">
    <citation type="journal article" date="2022" name="bioRxiv">
        <title>Sequencing and chromosome-scale assembly of the giantPleurodeles waltlgenome.</title>
        <authorList>
            <person name="Brown T."/>
            <person name="Elewa A."/>
            <person name="Iarovenko S."/>
            <person name="Subramanian E."/>
            <person name="Araus A.J."/>
            <person name="Petzold A."/>
            <person name="Susuki M."/>
            <person name="Suzuki K.-i.T."/>
            <person name="Hayashi T."/>
            <person name="Toyoda A."/>
            <person name="Oliveira C."/>
            <person name="Osipova E."/>
            <person name="Leigh N.D."/>
            <person name="Simon A."/>
            <person name="Yun M.H."/>
        </authorList>
    </citation>
    <scope>NUCLEOTIDE SEQUENCE</scope>
    <source>
        <strain evidence="2">20211129_DDA</strain>
        <tissue evidence="2">Liver</tissue>
    </source>
</reference>
<accession>A0AAV7VVE7</accession>
<dbReference type="EMBL" id="JANPWB010000003">
    <property type="protein sequence ID" value="KAJ1204227.1"/>
    <property type="molecule type" value="Genomic_DNA"/>
</dbReference>
<feature type="region of interest" description="Disordered" evidence="1">
    <location>
        <begin position="1"/>
        <end position="44"/>
    </location>
</feature>
<protein>
    <submittedName>
        <fullName evidence="2">Uncharacterized protein</fullName>
    </submittedName>
</protein>
<evidence type="ECO:0000313" key="2">
    <source>
        <dbReference type="EMBL" id="KAJ1204227.1"/>
    </source>
</evidence>
<dbReference type="AlphaFoldDB" id="A0AAV7VVE7"/>
<keyword evidence="3" id="KW-1185">Reference proteome</keyword>